<feature type="region of interest" description="Disordered" evidence="3">
    <location>
        <begin position="261"/>
        <end position="283"/>
    </location>
</feature>
<feature type="transmembrane region" description="Helical" evidence="4">
    <location>
        <begin position="582"/>
        <end position="606"/>
    </location>
</feature>
<sequence>MNFLLPTRLLAWALLLPLWAQAQGQPSIHSPAAYFPPDQARYKPGAPAPPAPSRLRAGMPAGSRPSTNVFGWLPAWMPLDYAQQVEFSLLTHVAYDGYQANEAGKLAPPTSGDAAKAVGLVHQANPECRVLLAVSYQEPARNAALFEPAGGPRRQALAQALAQQVKAVQADGVHLDLAFRFRAVAAEAARPAPAAPKSAGNAPALTPTERKNNQNALNQTTKTLQLTRDAFAKQKKAGKATRPKDLDAYRKAQADSAHYDDLLRGGAGNAAPKPAPALPAAGSSDTRPVAVLDLVQALRKALPATATLTLGLPAVDSAQVYGGLAALSPSVDLFVLQAFDYTTTLRTADPGPLAPLQPSTAWATQGLASSVTYYLNQRIGPKQLLVGLASLAKVWTRFDAPGKKMPPEGTPIPPRPYWYLTSRTLAAWPPTSQKSDIASGGLRLGWPAPPVADRGALVNASYLAWADDSASLAARYNWVLSQQVGGVGIWALGFDAPDAPLWGYLRTRLTQPVGGAAADTATVAAADTLAPAPVALAPADTARKPLALVQKESPLATDSTGTLLKTAQSVGHWIETSVLMRLLLLALAVLLAGAWVGMVVGAARTARYWVPFGRRRTWMLAVLLGVAALLGLYVSCVGNFAEYKIWLAWLGALAVLAGLWLAYRRARPAYLP</sequence>
<dbReference type="SMART" id="SM00636">
    <property type="entry name" value="Glyco_18"/>
    <property type="match status" value="1"/>
</dbReference>
<dbReference type="PANTHER" id="PTHR11177:SF317">
    <property type="entry name" value="CHITINASE 12-RELATED"/>
    <property type="match status" value="1"/>
</dbReference>
<dbReference type="PANTHER" id="PTHR11177">
    <property type="entry name" value="CHITINASE"/>
    <property type="match status" value="1"/>
</dbReference>
<feature type="chain" id="PRO_5046463035" description="chitinase" evidence="5">
    <location>
        <begin position="23"/>
        <end position="672"/>
    </location>
</feature>
<evidence type="ECO:0000256" key="3">
    <source>
        <dbReference type="SAM" id="MobiDB-lite"/>
    </source>
</evidence>
<keyword evidence="4" id="KW-0812">Transmembrane</keyword>
<feature type="domain" description="Chitinase II/V-like catalytic" evidence="6">
    <location>
        <begin position="67"/>
        <end position="495"/>
    </location>
</feature>
<feature type="transmembrane region" description="Helical" evidence="4">
    <location>
        <begin position="646"/>
        <end position="663"/>
    </location>
</feature>
<evidence type="ECO:0000313" key="7">
    <source>
        <dbReference type="EMBL" id="MBF9222682.1"/>
    </source>
</evidence>
<evidence type="ECO:0000259" key="6">
    <source>
        <dbReference type="SMART" id="SM00636"/>
    </source>
</evidence>
<accession>A0ABS0I701</accession>
<feature type="region of interest" description="Disordered" evidence="3">
    <location>
        <begin position="41"/>
        <end position="60"/>
    </location>
</feature>
<evidence type="ECO:0000256" key="1">
    <source>
        <dbReference type="ARBA" id="ARBA00000822"/>
    </source>
</evidence>
<dbReference type="RefSeq" id="WP_196294126.1">
    <property type="nucleotide sequence ID" value="NZ_JADQDM010000008.1"/>
</dbReference>
<feature type="transmembrane region" description="Helical" evidence="4">
    <location>
        <begin position="618"/>
        <end position="640"/>
    </location>
</feature>
<evidence type="ECO:0000256" key="4">
    <source>
        <dbReference type="SAM" id="Phobius"/>
    </source>
</evidence>
<dbReference type="Gene3D" id="3.20.20.80">
    <property type="entry name" value="Glycosidases"/>
    <property type="match status" value="2"/>
</dbReference>
<dbReference type="InterPro" id="IPR017853">
    <property type="entry name" value="GH"/>
</dbReference>
<dbReference type="InterPro" id="IPR011583">
    <property type="entry name" value="Chitinase_II/V-like_cat"/>
</dbReference>
<protein>
    <recommendedName>
        <fullName evidence="2">chitinase</fullName>
        <ecNumber evidence="2">3.2.1.14</ecNumber>
    </recommendedName>
</protein>
<comment type="caution">
    <text evidence="7">The sequence shown here is derived from an EMBL/GenBank/DDBJ whole genome shotgun (WGS) entry which is preliminary data.</text>
</comment>
<feature type="signal peptide" evidence="5">
    <location>
        <begin position="1"/>
        <end position="22"/>
    </location>
</feature>
<keyword evidence="4" id="KW-0472">Membrane</keyword>
<dbReference type="EMBL" id="JADQDM010000008">
    <property type="protein sequence ID" value="MBF9222682.1"/>
    <property type="molecule type" value="Genomic_DNA"/>
</dbReference>
<keyword evidence="4" id="KW-1133">Transmembrane helix</keyword>
<comment type="catalytic activity">
    <reaction evidence="1">
        <text>Random endo-hydrolysis of N-acetyl-beta-D-glucosaminide (1-&gt;4)-beta-linkages in chitin and chitodextrins.</text>
        <dbReference type="EC" id="3.2.1.14"/>
    </reaction>
</comment>
<dbReference type="InterPro" id="IPR001223">
    <property type="entry name" value="Glyco_hydro18_cat"/>
</dbReference>
<proteinExistence type="predicted"/>
<dbReference type="Proteomes" id="UP000618931">
    <property type="component" value="Unassembled WGS sequence"/>
</dbReference>
<evidence type="ECO:0000256" key="5">
    <source>
        <dbReference type="SAM" id="SignalP"/>
    </source>
</evidence>
<name>A0ABS0I701_9BACT</name>
<dbReference type="Pfam" id="PF00704">
    <property type="entry name" value="Glyco_hydro_18"/>
    <property type="match status" value="1"/>
</dbReference>
<reference evidence="7 8" key="1">
    <citation type="submission" date="2020-11" db="EMBL/GenBank/DDBJ databases">
        <authorList>
            <person name="Kim M.K."/>
        </authorList>
    </citation>
    <scope>NUCLEOTIDE SEQUENCE [LARGE SCALE GENOMIC DNA]</scope>
    <source>
        <strain evidence="7 8">BT662</strain>
    </source>
</reference>
<gene>
    <name evidence="7" type="ORF">I2H31_16375</name>
</gene>
<dbReference type="SUPFAM" id="SSF51445">
    <property type="entry name" value="(Trans)glycosidases"/>
    <property type="match status" value="1"/>
</dbReference>
<keyword evidence="5" id="KW-0732">Signal</keyword>
<evidence type="ECO:0000313" key="8">
    <source>
        <dbReference type="Proteomes" id="UP000618931"/>
    </source>
</evidence>
<dbReference type="EC" id="3.2.1.14" evidence="2"/>
<organism evidence="7 8">
    <name type="scientific">Hymenobacter ruricola</name>
    <dbReference type="NCBI Taxonomy" id="2791023"/>
    <lineage>
        <taxon>Bacteria</taxon>
        <taxon>Pseudomonadati</taxon>
        <taxon>Bacteroidota</taxon>
        <taxon>Cytophagia</taxon>
        <taxon>Cytophagales</taxon>
        <taxon>Hymenobacteraceae</taxon>
        <taxon>Hymenobacter</taxon>
    </lineage>
</organism>
<dbReference type="InterPro" id="IPR050314">
    <property type="entry name" value="Glycosyl_Hydrlase_18"/>
</dbReference>
<evidence type="ECO:0000256" key="2">
    <source>
        <dbReference type="ARBA" id="ARBA00012729"/>
    </source>
</evidence>
<feature type="region of interest" description="Disordered" evidence="3">
    <location>
        <begin position="189"/>
        <end position="218"/>
    </location>
</feature>
<keyword evidence="8" id="KW-1185">Reference proteome</keyword>